<keyword evidence="3" id="KW-1185">Reference proteome</keyword>
<organism evidence="2 3">
    <name type="scientific">Caerostris extrusa</name>
    <name type="common">Bark spider</name>
    <name type="synonym">Caerostris bankana</name>
    <dbReference type="NCBI Taxonomy" id="172846"/>
    <lineage>
        <taxon>Eukaryota</taxon>
        <taxon>Metazoa</taxon>
        <taxon>Ecdysozoa</taxon>
        <taxon>Arthropoda</taxon>
        <taxon>Chelicerata</taxon>
        <taxon>Arachnida</taxon>
        <taxon>Araneae</taxon>
        <taxon>Araneomorphae</taxon>
        <taxon>Entelegynae</taxon>
        <taxon>Araneoidea</taxon>
        <taxon>Araneidae</taxon>
        <taxon>Caerostris</taxon>
    </lineage>
</organism>
<reference evidence="2 3" key="1">
    <citation type="submission" date="2021-06" db="EMBL/GenBank/DDBJ databases">
        <title>Caerostris extrusa draft genome.</title>
        <authorList>
            <person name="Kono N."/>
            <person name="Arakawa K."/>
        </authorList>
    </citation>
    <scope>NUCLEOTIDE SEQUENCE [LARGE SCALE GENOMIC DNA]</scope>
</reference>
<sequence length="154" mass="17965">MCSDRYGIGKLEIASIVFKRYYWKTGFMAHYYNKDRGEGIELTLRIAKLREVRGAPPDRNYKRQCQGHRRQVLPVGRVLSRSRPAREHNGATSASRSKECKMSPYQYQMQLKASNTWGKKVNSKQHFKALHQLLLQANRVLMSISIDTDKLQYE</sequence>
<dbReference type="Proteomes" id="UP001054945">
    <property type="component" value="Unassembled WGS sequence"/>
</dbReference>
<evidence type="ECO:0000313" key="3">
    <source>
        <dbReference type="Proteomes" id="UP001054945"/>
    </source>
</evidence>
<protein>
    <submittedName>
        <fullName evidence="2">Uncharacterized protein</fullName>
    </submittedName>
</protein>
<gene>
    <name evidence="2" type="ORF">CEXT_81</name>
</gene>
<dbReference type="AlphaFoldDB" id="A0AAV4WNP2"/>
<comment type="caution">
    <text evidence="2">The sequence shown here is derived from an EMBL/GenBank/DDBJ whole genome shotgun (WGS) entry which is preliminary data.</text>
</comment>
<name>A0AAV4WNP2_CAEEX</name>
<dbReference type="EMBL" id="BPLR01016400">
    <property type="protein sequence ID" value="GIY83566.1"/>
    <property type="molecule type" value="Genomic_DNA"/>
</dbReference>
<evidence type="ECO:0000256" key="1">
    <source>
        <dbReference type="SAM" id="MobiDB-lite"/>
    </source>
</evidence>
<accession>A0AAV4WNP2</accession>
<proteinExistence type="predicted"/>
<evidence type="ECO:0000313" key="2">
    <source>
        <dbReference type="EMBL" id="GIY83566.1"/>
    </source>
</evidence>
<feature type="region of interest" description="Disordered" evidence="1">
    <location>
        <begin position="81"/>
        <end position="100"/>
    </location>
</feature>